<dbReference type="AlphaFoldDB" id="A0A7S1RG78"/>
<feature type="region of interest" description="Disordered" evidence="1">
    <location>
        <begin position="412"/>
        <end position="483"/>
    </location>
</feature>
<protein>
    <submittedName>
        <fullName evidence="2">Uncharacterized protein</fullName>
    </submittedName>
</protein>
<dbReference type="EMBL" id="HBGE01069752">
    <property type="protein sequence ID" value="CAD9165034.1"/>
    <property type="molecule type" value="Transcribed_RNA"/>
</dbReference>
<feature type="region of interest" description="Disordered" evidence="1">
    <location>
        <begin position="348"/>
        <end position="367"/>
    </location>
</feature>
<feature type="region of interest" description="Disordered" evidence="1">
    <location>
        <begin position="201"/>
        <end position="229"/>
    </location>
</feature>
<organism evidence="2">
    <name type="scientific">Alexandrium catenella</name>
    <name type="common">Red tide dinoflagellate</name>
    <name type="synonym">Gonyaulax catenella</name>
    <dbReference type="NCBI Taxonomy" id="2925"/>
    <lineage>
        <taxon>Eukaryota</taxon>
        <taxon>Sar</taxon>
        <taxon>Alveolata</taxon>
        <taxon>Dinophyceae</taxon>
        <taxon>Gonyaulacales</taxon>
        <taxon>Pyrocystaceae</taxon>
        <taxon>Alexandrium</taxon>
    </lineage>
</organism>
<evidence type="ECO:0000256" key="1">
    <source>
        <dbReference type="SAM" id="MobiDB-lite"/>
    </source>
</evidence>
<feature type="compositionally biased region" description="Basic and acidic residues" evidence="1">
    <location>
        <begin position="472"/>
        <end position="483"/>
    </location>
</feature>
<evidence type="ECO:0000313" key="2">
    <source>
        <dbReference type="EMBL" id="CAD9165034.1"/>
    </source>
</evidence>
<gene>
    <name evidence="2" type="ORF">ACAT0790_LOCUS41800</name>
</gene>
<feature type="compositionally biased region" description="Low complexity" evidence="1">
    <location>
        <begin position="412"/>
        <end position="423"/>
    </location>
</feature>
<name>A0A7S1RG78_ALECA</name>
<sequence>MAEEKAAQVQDGEPPRKVAKTLLSSDTSERRVRSEVQALLVGTDLSAVTLGQLRVDLEARLGLDRGFFMSRSSLQRWICGVIQHETVKRGQRSSLCERVAKALVEFRGYPSEARQMLIESLPHAIPEGSGPLHAHQARLLSIAQDALSDARRAAQTAQEEFLERTQPEAAALSALLGERDAAAGRGAAAALSRQESALSLGDAEQEVSRTKSNLQSAEGAVQSARDERKRIEKARQDALALRDGAFQQLLGGELPKDERAVAIEKVTDFVRQESAPASLSAATPIALRRDPGARSSFERTIVEALRTLFAEHDCKAQEQLASEPELTLGPAVAEARALAEAAEARVAERTAARDGTQAAWETAAGEQRVAARAVEERQEAEKPRLAEQDRHAKKVQELDGILEAVDGLLAAGSESSEAPPGSGDAEQVASKGRDIPNGTDDAGLANSKNHVIHPGNDDAGFVSPRKVATPMSERRPHEAFDTA</sequence>
<accession>A0A7S1RG78</accession>
<proteinExistence type="predicted"/>
<reference evidence="2" key="1">
    <citation type="submission" date="2021-01" db="EMBL/GenBank/DDBJ databases">
        <authorList>
            <person name="Corre E."/>
            <person name="Pelletier E."/>
            <person name="Niang G."/>
            <person name="Scheremetjew M."/>
            <person name="Finn R."/>
            <person name="Kale V."/>
            <person name="Holt S."/>
            <person name="Cochrane G."/>
            <person name="Meng A."/>
            <person name="Brown T."/>
            <person name="Cohen L."/>
        </authorList>
    </citation>
    <scope>NUCLEOTIDE SEQUENCE</scope>
    <source>
        <strain evidence="2">OF101</strain>
    </source>
</reference>